<name>A0A939GAR8_9BACT</name>
<evidence type="ECO:0000256" key="1">
    <source>
        <dbReference type="SAM" id="SignalP"/>
    </source>
</evidence>
<dbReference type="EMBL" id="JAFMYU010000027">
    <property type="protein sequence ID" value="MBO0934115.1"/>
    <property type="molecule type" value="Genomic_DNA"/>
</dbReference>
<keyword evidence="1" id="KW-0732">Signal</keyword>
<evidence type="ECO:0008006" key="4">
    <source>
        <dbReference type="Google" id="ProtNLM"/>
    </source>
</evidence>
<dbReference type="PROSITE" id="PS51257">
    <property type="entry name" value="PROKAR_LIPOPROTEIN"/>
    <property type="match status" value="1"/>
</dbReference>
<proteinExistence type="predicted"/>
<organism evidence="2 3">
    <name type="scientific">Fibrella aquatilis</name>
    <dbReference type="NCBI Taxonomy" id="2817059"/>
    <lineage>
        <taxon>Bacteria</taxon>
        <taxon>Pseudomonadati</taxon>
        <taxon>Bacteroidota</taxon>
        <taxon>Cytophagia</taxon>
        <taxon>Cytophagales</taxon>
        <taxon>Spirosomataceae</taxon>
        <taxon>Fibrella</taxon>
    </lineage>
</organism>
<dbReference type="Proteomes" id="UP000664795">
    <property type="component" value="Unassembled WGS sequence"/>
</dbReference>
<comment type="caution">
    <text evidence="2">The sequence shown here is derived from an EMBL/GenBank/DDBJ whole genome shotgun (WGS) entry which is preliminary data.</text>
</comment>
<dbReference type="RefSeq" id="WP_207338081.1">
    <property type="nucleotide sequence ID" value="NZ_JAFMYU010000027.1"/>
</dbReference>
<feature type="chain" id="PRO_5036864259" description="Outer membrane protein beta-barrel domain-containing protein" evidence="1">
    <location>
        <begin position="24"/>
        <end position="269"/>
    </location>
</feature>
<dbReference type="AlphaFoldDB" id="A0A939GAR8"/>
<evidence type="ECO:0000313" key="3">
    <source>
        <dbReference type="Proteomes" id="UP000664795"/>
    </source>
</evidence>
<reference evidence="2 3" key="1">
    <citation type="submission" date="2021-03" db="EMBL/GenBank/DDBJ databases">
        <title>Fibrella sp. HMF5036 genome sequencing and assembly.</title>
        <authorList>
            <person name="Kang H."/>
            <person name="Kim H."/>
            <person name="Bae S."/>
            <person name="Joh K."/>
        </authorList>
    </citation>
    <scope>NUCLEOTIDE SEQUENCE [LARGE SCALE GENOMIC DNA]</scope>
    <source>
        <strain evidence="2 3">HMF5036</strain>
    </source>
</reference>
<evidence type="ECO:0000313" key="2">
    <source>
        <dbReference type="EMBL" id="MBO0934115.1"/>
    </source>
</evidence>
<keyword evidence="3" id="KW-1185">Reference proteome</keyword>
<protein>
    <recommendedName>
        <fullName evidence="4">Outer membrane protein beta-barrel domain-containing protein</fullName>
    </recommendedName>
</protein>
<gene>
    <name evidence="2" type="ORF">J2I48_24120</name>
</gene>
<accession>A0A939GAR8</accession>
<feature type="signal peptide" evidence="1">
    <location>
        <begin position="1"/>
        <end position="23"/>
    </location>
</feature>
<sequence length="269" mass="30315">MNRVWCICLLVLMGLGCGSTVRAQAKVELDKPTQLSTTAGASPDSVRARVGKPHALTFTASTDQRFFFFGDTRNDNGRRVPVSVYGLRAGFLYPVRHPERQEAGGMRAAFKAGGGFYFVNQTLNRPGLLPNTSEAITRHLRIATLFFEPYLYRKKAIEVSVPLEIGYGHSRYNRVSDQTLEGEEARGVFIPAGAGLSLSYQFPALKWFRPLHWTGFNILGGYRFTLKRDIPESQVNYSGFYISIGPSFYLENLTADIAYWRKKHKEKKK</sequence>